<dbReference type="AlphaFoldDB" id="A0A1T4W4C2"/>
<protein>
    <submittedName>
        <fullName evidence="10">ATP-binding cassette, subfamily C, CydC</fullName>
    </submittedName>
</protein>
<feature type="transmembrane region" description="Helical" evidence="7">
    <location>
        <begin position="41"/>
        <end position="59"/>
    </location>
</feature>
<evidence type="ECO:0000259" key="9">
    <source>
        <dbReference type="PROSITE" id="PS50929"/>
    </source>
</evidence>
<dbReference type="Proteomes" id="UP000190460">
    <property type="component" value="Unassembled WGS sequence"/>
</dbReference>
<dbReference type="PANTHER" id="PTHR24221">
    <property type="entry name" value="ATP-BINDING CASSETTE SUB-FAMILY B"/>
    <property type="match status" value="1"/>
</dbReference>
<dbReference type="GO" id="GO:0140359">
    <property type="term" value="F:ABC-type transporter activity"/>
    <property type="evidence" value="ECO:0007669"/>
    <property type="project" value="InterPro"/>
</dbReference>
<evidence type="ECO:0000313" key="10">
    <source>
        <dbReference type="EMBL" id="SKA71885.1"/>
    </source>
</evidence>
<dbReference type="InterPro" id="IPR011527">
    <property type="entry name" value="ABC1_TM_dom"/>
</dbReference>
<dbReference type="GO" id="GO:0005524">
    <property type="term" value="F:ATP binding"/>
    <property type="evidence" value="ECO:0007669"/>
    <property type="project" value="UniProtKB-KW"/>
</dbReference>
<feature type="domain" description="ABC transmembrane type-1" evidence="9">
    <location>
        <begin position="19"/>
        <end position="305"/>
    </location>
</feature>
<dbReference type="STRING" id="92487.SAMN02745130_00932"/>
<dbReference type="InterPro" id="IPR039421">
    <property type="entry name" value="Type_1_exporter"/>
</dbReference>
<dbReference type="Gene3D" id="3.40.50.300">
    <property type="entry name" value="P-loop containing nucleotide triphosphate hydrolases"/>
    <property type="match status" value="1"/>
</dbReference>
<evidence type="ECO:0000259" key="8">
    <source>
        <dbReference type="PROSITE" id="PS50893"/>
    </source>
</evidence>
<keyword evidence="6 7" id="KW-0472">Membrane</keyword>
<dbReference type="Pfam" id="PF00664">
    <property type="entry name" value="ABC_membrane"/>
    <property type="match status" value="1"/>
</dbReference>
<dbReference type="EMBL" id="FUYB01000003">
    <property type="protein sequence ID" value="SKA71885.1"/>
    <property type="molecule type" value="Genomic_DNA"/>
</dbReference>
<dbReference type="PROSITE" id="PS50893">
    <property type="entry name" value="ABC_TRANSPORTER_2"/>
    <property type="match status" value="1"/>
</dbReference>
<feature type="domain" description="ABC transporter" evidence="8">
    <location>
        <begin position="338"/>
        <end position="567"/>
    </location>
</feature>
<feature type="transmembrane region" description="Helical" evidence="7">
    <location>
        <begin position="248"/>
        <end position="269"/>
    </location>
</feature>
<dbReference type="CDD" id="cd18585">
    <property type="entry name" value="ABC_6TM_CydC"/>
    <property type="match status" value="1"/>
</dbReference>
<dbReference type="InterPro" id="IPR003439">
    <property type="entry name" value="ABC_transporter-like_ATP-bd"/>
</dbReference>
<evidence type="ECO:0000256" key="7">
    <source>
        <dbReference type="SAM" id="Phobius"/>
    </source>
</evidence>
<accession>A0A1T4W4C2</accession>
<dbReference type="GO" id="GO:0034775">
    <property type="term" value="P:glutathione transmembrane transport"/>
    <property type="evidence" value="ECO:0007669"/>
    <property type="project" value="InterPro"/>
</dbReference>
<keyword evidence="11" id="KW-1185">Reference proteome</keyword>
<dbReference type="SUPFAM" id="SSF52540">
    <property type="entry name" value="P-loop containing nucleoside triphosphate hydrolases"/>
    <property type="match status" value="1"/>
</dbReference>
<dbReference type="SMART" id="SM00382">
    <property type="entry name" value="AAA"/>
    <property type="match status" value="1"/>
</dbReference>
<evidence type="ECO:0000256" key="4">
    <source>
        <dbReference type="ARBA" id="ARBA00022840"/>
    </source>
</evidence>
<keyword evidence="4 10" id="KW-0067">ATP-binding</keyword>
<evidence type="ECO:0000256" key="2">
    <source>
        <dbReference type="ARBA" id="ARBA00022692"/>
    </source>
</evidence>
<dbReference type="PANTHER" id="PTHR24221:SF653">
    <property type="entry name" value="TRANSPORT ATP-BINDING PROTEIN CYDC"/>
    <property type="match status" value="1"/>
</dbReference>
<reference evidence="10 11" key="1">
    <citation type="submission" date="2017-02" db="EMBL/GenBank/DDBJ databases">
        <authorList>
            <person name="Peterson S.W."/>
        </authorList>
    </citation>
    <scope>NUCLEOTIDE SEQUENCE [LARGE SCALE GENOMIC DNA]</scope>
    <source>
        <strain evidence="10 11">ATCC 49788</strain>
    </source>
</reference>
<dbReference type="PROSITE" id="PS50929">
    <property type="entry name" value="ABC_TM1F"/>
    <property type="match status" value="1"/>
</dbReference>
<proteinExistence type="predicted"/>
<evidence type="ECO:0000313" key="11">
    <source>
        <dbReference type="Proteomes" id="UP000190460"/>
    </source>
</evidence>
<evidence type="ECO:0000256" key="6">
    <source>
        <dbReference type="ARBA" id="ARBA00023136"/>
    </source>
</evidence>
<dbReference type="Pfam" id="PF00005">
    <property type="entry name" value="ABC_tran"/>
    <property type="match status" value="1"/>
</dbReference>
<gene>
    <name evidence="10" type="ORF">SAMN02745130_00932</name>
</gene>
<dbReference type="OrthoDB" id="6336411at2"/>
<dbReference type="SUPFAM" id="SSF90123">
    <property type="entry name" value="ABC transporter transmembrane region"/>
    <property type="match status" value="1"/>
</dbReference>
<name>A0A1T4W4C2_9GAMM</name>
<organism evidence="10 11">
    <name type="scientific">Thiothrix eikelboomii</name>
    <dbReference type="NCBI Taxonomy" id="92487"/>
    <lineage>
        <taxon>Bacteria</taxon>
        <taxon>Pseudomonadati</taxon>
        <taxon>Pseudomonadota</taxon>
        <taxon>Gammaproteobacteria</taxon>
        <taxon>Thiotrichales</taxon>
        <taxon>Thiotrichaceae</taxon>
        <taxon>Thiothrix</taxon>
    </lineage>
</organism>
<dbReference type="PROSITE" id="PS00211">
    <property type="entry name" value="ABC_TRANSPORTER_1"/>
    <property type="match status" value="1"/>
</dbReference>
<dbReference type="GO" id="GO:0005886">
    <property type="term" value="C:plasma membrane"/>
    <property type="evidence" value="ECO:0007669"/>
    <property type="project" value="UniProtKB-SubCell"/>
</dbReference>
<dbReference type="InterPro" id="IPR003593">
    <property type="entry name" value="AAA+_ATPase"/>
</dbReference>
<keyword evidence="5 7" id="KW-1133">Transmembrane helix</keyword>
<evidence type="ECO:0000256" key="3">
    <source>
        <dbReference type="ARBA" id="ARBA00022741"/>
    </source>
</evidence>
<dbReference type="GO" id="GO:0034040">
    <property type="term" value="F:ATPase-coupled lipid transmembrane transporter activity"/>
    <property type="evidence" value="ECO:0007669"/>
    <property type="project" value="TreeGrafter"/>
</dbReference>
<keyword evidence="2 7" id="KW-0812">Transmembrane</keyword>
<dbReference type="GO" id="GO:0045454">
    <property type="term" value="P:cell redox homeostasis"/>
    <property type="evidence" value="ECO:0007669"/>
    <property type="project" value="InterPro"/>
</dbReference>
<keyword evidence="3" id="KW-0547">Nucleotide-binding</keyword>
<dbReference type="InterPro" id="IPR017871">
    <property type="entry name" value="ABC_transporter-like_CS"/>
</dbReference>
<dbReference type="Gene3D" id="1.20.1560.10">
    <property type="entry name" value="ABC transporter type 1, transmembrane domain"/>
    <property type="match status" value="1"/>
</dbReference>
<dbReference type="GO" id="GO:0016887">
    <property type="term" value="F:ATP hydrolysis activity"/>
    <property type="evidence" value="ECO:0007669"/>
    <property type="project" value="InterPro"/>
</dbReference>
<dbReference type="NCBIfam" id="TIGR02868">
    <property type="entry name" value="CydC"/>
    <property type="match status" value="1"/>
</dbReference>
<feature type="transmembrane region" description="Helical" evidence="7">
    <location>
        <begin position="160"/>
        <end position="180"/>
    </location>
</feature>
<dbReference type="InterPro" id="IPR027417">
    <property type="entry name" value="P-loop_NTPase"/>
</dbReference>
<dbReference type="InterPro" id="IPR014223">
    <property type="entry name" value="ABC_CydC/D"/>
</dbReference>
<comment type="subcellular location">
    <subcellularLocation>
        <location evidence="1">Cell membrane</location>
        <topology evidence="1">Multi-pass membrane protein</topology>
    </subcellularLocation>
</comment>
<sequence length="570" mass="63060">MKLIWRLVRLYRPYSGWMLLGILLSLLTVLANISLLALSGWFISSMALAGAIGGSMNYFTPAALIRGAAITRTAGRYGERLITHEATFRLVSELRVWFYEKLEPLAPAVLQQYRSGDVLSRIRADIDTLNNFYLRIFLPMIVALLATLIVVITLAYYQPLFAMVELILLLIAGVVLPWLLNKLSLTTGAQLVQTAANLRTQLVSDLQGMGELLIYGAAEQQAQTLQQHSQALAAQQQRLNRLNTWTQIALNVTASLAMWLLLILAVPLVRQGSLAPANLAMLSLLALASFEAIAPLPLAWQSLGETLAAARRIFTLTEQAPPVQEPEQPLPVPESFSLRFDQLSFRYQATRPWVLKELSFRLEPGQKLIILGANGSGKTSLLSVLLRFHEPTSGRLLLNEQPIQAYTGEAIRARLAVAEQHAQVFNSTLLDNLRLANPVATQAQIEQACSAVLLDEFIQQQPEGYHTWVGETGLHLSGGQLQRLVLARALLKPASVLILDEPTEGLDPETALSVMRNILAWVEAQGQSLLVITHQRLGIEAEMEVLRLSTQPQFNQLSIDSQSTRHLHQP</sequence>
<evidence type="ECO:0000256" key="5">
    <source>
        <dbReference type="ARBA" id="ARBA00022989"/>
    </source>
</evidence>
<dbReference type="RefSeq" id="WP_078921421.1">
    <property type="nucleotide sequence ID" value="NZ_FUYB01000003.1"/>
</dbReference>
<evidence type="ECO:0000256" key="1">
    <source>
        <dbReference type="ARBA" id="ARBA00004651"/>
    </source>
</evidence>
<dbReference type="InterPro" id="IPR036640">
    <property type="entry name" value="ABC1_TM_sf"/>
</dbReference>
<feature type="transmembrane region" description="Helical" evidence="7">
    <location>
        <begin position="132"/>
        <end position="154"/>
    </location>
</feature>